<dbReference type="Proteomes" id="UP000245697">
    <property type="component" value="Unassembled WGS sequence"/>
</dbReference>
<dbReference type="Gene3D" id="3.40.50.2300">
    <property type="match status" value="1"/>
</dbReference>
<evidence type="ECO:0000256" key="1">
    <source>
        <dbReference type="ARBA" id="ARBA00022553"/>
    </source>
</evidence>
<dbReference type="PANTHER" id="PTHR44591:SF3">
    <property type="entry name" value="RESPONSE REGULATORY DOMAIN-CONTAINING PROTEIN"/>
    <property type="match status" value="1"/>
</dbReference>
<dbReference type="InterPro" id="IPR011006">
    <property type="entry name" value="CheY-like_superfamily"/>
</dbReference>
<evidence type="ECO:0000259" key="3">
    <source>
        <dbReference type="PROSITE" id="PS50110"/>
    </source>
</evidence>
<dbReference type="InterPro" id="IPR001789">
    <property type="entry name" value="Sig_transdc_resp-reg_receiver"/>
</dbReference>
<feature type="domain" description="Response regulatory" evidence="3">
    <location>
        <begin position="5"/>
        <end position="121"/>
    </location>
</feature>
<feature type="modified residue" description="4-aspartylphosphate" evidence="2">
    <location>
        <position position="54"/>
    </location>
</feature>
<name>A0A316FEH0_9ACTN</name>
<dbReference type="AlphaFoldDB" id="A0A316FEH0"/>
<dbReference type="SMART" id="SM00448">
    <property type="entry name" value="REC"/>
    <property type="match status" value="1"/>
</dbReference>
<gene>
    <name evidence="4" type="ORF">BC793_11035</name>
</gene>
<evidence type="ECO:0000313" key="5">
    <source>
        <dbReference type="Proteomes" id="UP000245697"/>
    </source>
</evidence>
<comment type="caution">
    <text evidence="4">The sequence shown here is derived from an EMBL/GenBank/DDBJ whole genome shotgun (WGS) entry which is preliminary data.</text>
</comment>
<dbReference type="RefSeq" id="WP_109595360.1">
    <property type="nucleotide sequence ID" value="NZ_BONA01000055.1"/>
</dbReference>
<dbReference type="GO" id="GO:0000160">
    <property type="term" value="P:phosphorelay signal transduction system"/>
    <property type="evidence" value="ECO:0007669"/>
    <property type="project" value="InterPro"/>
</dbReference>
<protein>
    <submittedName>
        <fullName evidence="4">Two-component system response regulator MtrA</fullName>
    </submittedName>
</protein>
<evidence type="ECO:0000313" key="4">
    <source>
        <dbReference type="EMBL" id="PWK46046.1"/>
    </source>
</evidence>
<dbReference type="Pfam" id="PF00072">
    <property type="entry name" value="Response_reg"/>
    <property type="match status" value="1"/>
</dbReference>
<dbReference type="EMBL" id="QGGR01000010">
    <property type="protein sequence ID" value="PWK46046.1"/>
    <property type="molecule type" value="Genomic_DNA"/>
</dbReference>
<keyword evidence="5" id="KW-1185">Reference proteome</keyword>
<dbReference type="PROSITE" id="PS50110">
    <property type="entry name" value="RESPONSE_REGULATORY"/>
    <property type="match status" value="1"/>
</dbReference>
<keyword evidence="1 2" id="KW-0597">Phosphoprotein</keyword>
<reference evidence="4 5" key="1">
    <citation type="submission" date="2018-05" db="EMBL/GenBank/DDBJ databases">
        <title>Genomic Encyclopedia of Archaeal and Bacterial Type Strains, Phase II (KMG-II): from individual species to whole genera.</title>
        <authorList>
            <person name="Goeker M."/>
        </authorList>
    </citation>
    <scope>NUCLEOTIDE SEQUENCE [LARGE SCALE GENOMIC DNA]</scope>
    <source>
        <strain evidence="4 5">DSM 45184</strain>
    </source>
</reference>
<dbReference type="OrthoDB" id="3197131at2"/>
<dbReference type="InterPro" id="IPR050595">
    <property type="entry name" value="Bact_response_regulator"/>
</dbReference>
<accession>A0A316FEH0</accession>
<proteinExistence type="predicted"/>
<evidence type="ECO:0000256" key="2">
    <source>
        <dbReference type="PROSITE-ProRule" id="PRU00169"/>
    </source>
</evidence>
<dbReference type="SUPFAM" id="SSF52172">
    <property type="entry name" value="CheY-like"/>
    <property type="match status" value="1"/>
</dbReference>
<organism evidence="4 5">
    <name type="scientific">Actinoplanes xinjiangensis</name>
    <dbReference type="NCBI Taxonomy" id="512350"/>
    <lineage>
        <taxon>Bacteria</taxon>
        <taxon>Bacillati</taxon>
        <taxon>Actinomycetota</taxon>
        <taxon>Actinomycetes</taxon>
        <taxon>Micromonosporales</taxon>
        <taxon>Micromonosporaceae</taxon>
        <taxon>Actinoplanes</taxon>
    </lineage>
</organism>
<dbReference type="PANTHER" id="PTHR44591">
    <property type="entry name" value="STRESS RESPONSE REGULATOR PROTEIN 1"/>
    <property type="match status" value="1"/>
</dbReference>
<sequence length="134" mass="14322">MNQNLILIADDDSDVRDLLSVTLESAGYRTLGAKDGNTAARILTVAKPVGMITDVRMPSMNGMELCRLARNTPAIRDIAILMVSGNSHTYDVDAGLGAGADGYLPKPLTPRELVTQMQSLISKRHLAMTPDGPS</sequence>